<proteinExistence type="predicted"/>
<dbReference type="EMBL" id="CACVKT020010430">
    <property type="protein sequence ID" value="CAC5426437.1"/>
    <property type="molecule type" value="Genomic_DNA"/>
</dbReference>
<accession>A0A6J8F133</accession>
<feature type="domain" description="DZIP3-like HEPN" evidence="1">
    <location>
        <begin position="442"/>
        <end position="547"/>
    </location>
</feature>
<evidence type="ECO:0000313" key="3">
    <source>
        <dbReference type="EMBL" id="CAC5426437.1"/>
    </source>
</evidence>
<evidence type="ECO:0000313" key="4">
    <source>
        <dbReference type="Proteomes" id="UP000507470"/>
    </source>
</evidence>
<keyword evidence="4" id="KW-1185">Reference proteome</keyword>
<dbReference type="Proteomes" id="UP000507470">
    <property type="component" value="Unassembled WGS sequence"/>
</dbReference>
<dbReference type="InterPro" id="IPR027417">
    <property type="entry name" value="P-loop_NTPase"/>
</dbReference>
<reference evidence="3 4" key="1">
    <citation type="submission" date="2020-06" db="EMBL/GenBank/DDBJ databases">
        <authorList>
            <person name="Li R."/>
            <person name="Bekaert M."/>
        </authorList>
    </citation>
    <scope>NUCLEOTIDE SEQUENCE [LARGE SCALE GENOMIC DNA]</scope>
    <source>
        <strain evidence="4">wild</strain>
    </source>
</reference>
<dbReference type="InterPro" id="IPR049050">
    <property type="entry name" value="nSTAND3"/>
</dbReference>
<dbReference type="SUPFAM" id="SSF52540">
    <property type="entry name" value="P-loop containing nucleoside triphosphate hydrolases"/>
    <property type="match status" value="1"/>
</dbReference>
<organism evidence="3 4">
    <name type="scientific">Mytilus coruscus</name>
    <name type="common">Sea mussel</name>
    <dbReference type="NCBI Taxonomy" id="42192"/>
    <lineage>
        <taxon>Eukaryota</taxon>
        <taxon>Metazoa</taxon>
        <taxon>Spiralia</taxon>
        <taxon>Lophotrochozoa</taxon>
        <taxon>Mollusca</taxon>
        <taxon>Bivalvia</taxon>
        <taxon>Autobranchia</taxon>
        <taxon>Pteriomorphia</taxon>
        <taxon>Mytilida</taxon>
        <taxon>Mytiloidea</taxon>
        <taxon>Mytilidae</taxon>
        <taxon>Mytilinae</taxon>
        <taxon>Mytilus</taxon>
    </lineage>
</organism>
<sequence length="863" mass="98664">MEINLTRVNAAALALKASKEFEIMAQHLKRILFFLYDDVPGTQFLTSGCSTAICKLTSKNHKDDRKLEEALKIPTIDGRLGKTLNTTSTTKGFSFKEVIVFEAEINVTEKFSTNLANVNSNEFKAFANRVQPIIKGLYDSVAGEQDVEIAKCRMFIHIDLYLSRDGTSDTMFVVFYLISHGNNDEEGLRKVTERKIKTGCLSLNHEITDDGYTFKTNKCKFDVTVILAEKYSDLKDLVNPQSEAFKSFKEKVQPDVLSLYEQVCGSQEVDIVKYKAGSSGAGDSIILKLTSQECFDEIVLKKPFESQIQKGQLGSSLKACDLTFKKNTETVFYQITLNVKKEFTDGLKKNDSAEFRAFSNFFQTVLNTCYVNVPGKQQVNVVKCQQGTSGTDSTGAILEIKSQGRTDEAEVRKPIEDLINLGKLELTLKTNSIGFSFKIVKGSNPVSSKWFDLSLLITLLRKDSKVNSPKNGFDVLPPREEISDGAQLATIKHYRNDVAHAHDTNMTEHVFHDLWSNLEKAIKKLGKGDEKFVAAVNDALTMKLDNSSKEMLIKMVQHDKQFLCLDQEIEKLKTQEKEQYASTQAEINWEKQEIRKKEKQILKNRTEFQRLHNQLQRTEKKYDEEFRVQAERNVQQDEINKNIENRIQENRRDIKRLDSQRIHQKTTKKRTTSMASKVYKTKAMEEVMGMLRINAIVTVIGPHGSGKTTLINHVTVKMAEQEYELVPAKYVRDIYQLYNENTNQLFIFDDVCGDRDLQMSLLNDWNRSSDDIMLILEKKVKILVSSRSSVYKHPSFQKCSILRKSPYILPAFSDEEKRGLALFYMNQQEVDSLFADGHVHEIQHFSLCCHEYNRTKKSPENPQ</sequence>
<dbReference type="Pfam" id="PF18738">
    <property type="entry name" value="HEPN_DZIP3"/>
    <property type="match status" value="1"/>
</dbReference>
<evidence type="ECO:0000259" key="1">
    <source>
        <dbReference type="Pfam" id="PF18738"/>
    </source>
</evidence>
<dbReference type="Gene3D" id="3.40.50.300">
    <property type="entry name" value="P-loop containing nucleotide triphosphate hydrolases"/>
    <property type="match status" value="1"/>
</dbReference>
<dbReference type="Pfam" id="PF20720">
    <property type="entry name" value="nSTAND3"/>
    <property type="match status" value="1"/>
</dbReference>
<feature type="domain" description="Novel STAND NTPase 3" evidence="2">
    <location>
        <begin position="680"/>
        <end position="797"/>
    </location>
</feature>
<gene>
    <name evidence="3" type="ORF">MCOR_58139</name>
</gene>
<evidence type="ECO:0000259" key="2">
    <source>
        <dbReference type="Pfam" id="PF20720"/>
    </source>
</evidence>
<dbReference type="InterPro" id="IPR041249">
    <property type="entry name" value="HEPN_DZIP3"/>
</dbReference>
<protein>
    <submittedName>
        <fullName evidence="3">Uncharacterized protein</fullName>
    </submittedName>
</protein>
<name>A0A6J8F133_MYTCO</name>
<dbReference type="AlphaFoldDB" id="A0A6J8F133"/>